<proteinExistence type="predicted"/>
<reference evidence="2 3" key="1">
    <citation type="submission" date="2022-05" db="EMBL/GenBank/DDBJ databases">
        <authorList>
            <consortium name="Genoscope - CEA"/>
            <person name="William W."/>
        </authorList>
    </citation>
    <scope>NUCLEOTIDE SEQUENCE [LARGE SCALE GENOMIC DNA]</scope>
</reference>
<dbReference type="EMBL" id="CALNXI010000023">
    <property type="protein sequence ID" value="CAH3015392.1"/>
    <property type="molecule type" value="Genomic_DNA"/>
</dbReference>
<dbReference type="Proteomes" id="UP001159427">
    <property type="component" value="Unassembled WGS sequence"/>
</dbReference>
<evidence type="ECO:0000256" key="1">
    <source>
        <dbReference type="SAM" id="MobiDB-lite"/>
    </source>
</evidence>
<sequence length="81" mass="8881">SKKRNPTDSFGDENDEPSLGGVLHLSPEKLTNNEPFLNQENHWISGELVGIIAEGQGCSSRSDSTKCCKMKGHYPSDFVTN</sequence>
<comment type="caution">
    <text evidence="2">The sequence shown here is derived from an EMBL/GenBank/DDBJ whole genome shotgun (WGS) entry which is preliminary data.</text>
</comment>
<accession>A0ABN8LGT9</accession>
<gene>
    <name evidence="2" type="ORF">PEVE_00016536</name>
</gene>
<keyword evidence="3" id="KW-1185">Reference proteome</keyword>
<feature type="non-terminal residue" evidence="2">
    <location>
        <position position="81"/>
    </location>
</feature>
<name>A0ABN8LGT9_9CNID</name>
<evidence type="ECO:0000313" key="3">
    <source>
        <dbReference type="Proteomes" id="UP001159427"/>
    </source>
</evidence>
<evidence type="ECO:0000313" key="2">
    <source>
        <dbReference type="EMBL" id="CAH3015392.1"/>
    </source>
</evidence>
<protein>
    <submittedName>
        <fullName evidence="2">Uncharacterized protein</fullName>
    </submittedName>
</protein>
<feature type="non-terminal residue" evidence="2">
    <location>
        <position position="1"/>
    </location>
</feature>
<organism evidence="2 3">
    <name type="scientific">Porites evermanni</name>
    <dbReference type="NCBI Taxonomy" id="104178"/>
    <lineage>
        <taxon>Eukaryota</taxon>
        <taxon>Metazoa</taxon>
        <taxon>Cnidaria</taxon>
        <taxon>Anthozoa</taxon>
        <taxon>Hexacorallia</taxon>
        <taxon>Scleractinia</taxon>
        <taxon>Fungiina</taxon>
        <taxon>Poritidae</taxon>
        <taxon>Porites</taxon>
    </lineage>
</organism>
<feature type="region of interest" description="Disordered" evidence="1">
    <location>
        <begin position="1"/>
        <end position="27"/>
    </location>
</feature>